<keyword evidence="4" id="KW-1185">Reference proteome</keyword>
<evidence type="ECO:0000259" key="2">
    <source>
        <dbReference type="Pfam" id="PF13837"/>
    </source>
</evidence>
<feature type="domain" description="Myb/SANT-like DNA-binding" evidence="2">
    <location>
        <begin position="29"/>
        <end position="106"/>
    </location>
</feature>
<dbReference type="Pfam" id="PF13837">
    <property type="entry name" value="Myb_DNA-bind_4"/>
    <property type="match status" value="1"/>
</dbReference>
<dbReference type="PANTHER" id="PTHR46929:SF3">
    <property type="entry name" value="MYB_SANT-LIKE DOMAIN-CONTAINING PROTEIN"/>
    <property type="match status" value="1"/>
</dbReference>
<feature type="compositionally biased region" description="Basic and acidic residues" evidence="1">
    <location>
        <begin position="272"/>
        <end position="282"/>
    </location>
</feature>
<feature type="region of interest" description="Disordered" evidence="1">
    <location>
        <begin position="170"/>
        <end position="210"/>
    </location>
</feature>
<feature type="compositionally biased region" description="Acidic residues" evidence="1">
    <location>
        <begin position="177"/>
        <end position="191"/>
    </location>
</feature>
<evidence type="ECO:0000313" key="3">
    <source>
        <dbReference type="EMBL" id="KAL0563767.1"/>
    </source>
</evidence>
<dbReference type="PANTHER" id="PTHR46929">
    <property type="entry name" value="EXPRESSED PROTEIN"/>
    <property type="match status" value="1"/>
</dbReference>
<organism evidence="3 4">
    <name type="scientific">Marasmius crinis-equi</name>
    <dbReference type="NCBI Taxonomy" id="585013"/>
    <lineage>
        <taxon>Eukaryota</taxon>
        <taxon>Fungi</taxon>
        <taxon>Dikarya</taxon>
        <taxon>Basidiomycota</taxon>
        <taxon>Agaricomycotina</taxon>
        <taxon>Agaricomycetes</taxon>
        <taxon>Agaricomycetidae</taxon>
        <taxon>Agaricales</taxon>
        <taxon>Marasmiineae</taxon>
        <taxon>Marasmiaceae</taxon>
        <taxon>Marasmius</taxon>
    </lineage>
</organism>
<reference evidence="3 4" key="1">
    <citation type="submission" date="2024-02" db="EMBL/GenBank/DDBJ databases">
        <title>A draft genome for the cacao thread blight pathogen Marasmius crinis-equi.</title>
        <authorList>
            <person name="Cohen S.P."/>
            <person name="Baruah I.K."/>
            <person name="Amoako-Attah I."/>
            <person name="Bukari Y."/>
            <person name="Meinhardt L.W."/>
            <person name="Bailey B.A."/>
        </authorList>
    </citation>
    <scope>NUCLEOTIDE SEQUENCE [LARGE SCALE GENOMIC DNA]</scope>
    <source>
        <strain evidence="3 4">GH-76</strain>
    </source>
</reference>
<proteinExistence type="predicted"/>
<gene>
    <name evidence="3" type="ORF">V5O48_018297</name>
</gene>
<evidence type="ECO:0000256" key="1">
    <source>
        <dbReference type="SAM" id="MobiDB-lite"/>
    </source>
</evidence>
<feature type="compositionally biased region" description="Polar residues" evidence="1">
    <location>
        <begin position="238"/>
        <end position="247"/>
    </location>
</feature>
<dbReference type="InterPro" id="IPR044822">
    <property type="entry name" value="Myb_DNA-bind_4"/>
</dbReference>
<accession>A0ABR3ELK5</accession>
<comment type="caution">
    <text evidence="3">The sequence shown here is derived from an EMBL/GenBank/DDBJ whole genome shotgun (WGS) entry which is preliminary data.</text>
</comment>
<feature type="region of interest" description="Disordered" evidence="1">
    <location>
        <begin position="1"/>
        <end position="33"/>
    </location>
</feature>
<feature type="region of interest" description="Disordered" evidence="1">
    <location>
        <begin position="229"/>
        <end position="304"/>
    </location>
</feature>
<dbReference type="Proteomes" id="UP001465976">
    <property type="component" value="Unassembled WGS sequence"/>
</dbReference>
<dbReference type="EMBL" id="JBAHYK010003221">
    <property type="protein sequence ID" value="KAL0563767.1"/>
    <property type="molecule type" value="Genomic_DNA"/>
</dbReference>
<protein>
    <recommendedName>
        <fullName evidence="2">Myb/SANT-like DNA-binding domain-containing protein</fullName>
    </recommendedName>
</protein>
<evidence type="ECO:0000313" key="4">
    <source>
        <dbReference type="Proteomes" id="UP001465976"/>
    </source>
</evidence>
<name>A0ABR3ELK5_9AGAR</name>
<sequence>MARTKKKTSAKDPNNSPDSDHDNQKKPRTVWTSDDIEKLLQKLVKRHSRIGQGGNSKIAVFNEVAAMLNPPKFGAQKTGKGCKDKYGTLKRDWEEVIKINSKSGWPSWDRHLGANITTERENNWNEYVKSNPRAARFRNKGYEHQEHFDVLMPLGTTLPKELNVCRISHGKKAEVSGSDESDSDDDNEEGAETQAGDAASLENGSGAAVRRHSPDWNMAVMDQHLEDATNHEGDHASPTLSREPSNLSVSSVVVTDSLASTGRKRGASETPLPKEKSVEKRARPQTPATPAPRHRPTPTSADHRATAVAALSQIGQSMQEFNKFAVPALSIKSSVNDTPSRLGDAIKALDSEKVWLPLDLRLRLQDLFEQDKVAVVSYRSMDPNDKLLHRPWILRKLKVTIPSHHDLLSDELTPFALPTTPDLYLPFD</sequence>